<name>A0A9D1KI20_9BACT</name>
<feature type="transmembrane region" description="Helical" evidence="11">
    <location>
        <begin position="7"/>
        <end position="31"/>
    </location>
</feature>
<keyword evidence="4 10" id="KW-1003">Cell membrane</keyword>
<dbReference type="Proteomes" id="UP000886881">
    <property type="component" value="Unassembled WGS sequence"/>
</dbReference>
<keyword evidence="7 11" id="KW-1133">Transmembrane helix</keyword>
<evidence type="ECO:0000256" key="9">
    <source>
        <dbReference type="ARBA" id="ARBA00023306"/>
    </source>
</evidence>
<evidence type="ECO:0000256" key="1">
    <source>
        <dbReference type="ARBA" id="ARBA00004651"/>
    </source>
</evidence>
<organism evidence="14 15">
    <name type="scientific">Candidatus Cryptobacteroides merdipullorum</name>
    <dbReference type="NCBI Taxonomy" id="2840771"/>
    <lineage>
        <taxon>Bacteria</taxon>
        <taxon>Pseudomonadati</taxon>
        <taxon>Bacteroidota</taxon>
        <taxon>Bacteroidia</taxon>
        <taxon>Bacteroidales</taxon>
        <taxon>Candidatus Cryptobacteroides</taxon>
    </lineage>
</organism>
<proteinExistence type="inferred from homology"/>
<sequence length="284" mass="31218">MRRRLANAYLSSVISITLVLLLVGIASLVVINSGSVARYLKENMKISVLMVQDADEQDAQEYIASVGSLPYVHDTRLVTREEGEKELADMLGEDFLDVFEASPVPVSVDVTLNAEYVVPDSLTFVTEILSASPLVDEVDSQQPLVELLNENLAKISVVFGVFILLLLFISFVLINNMVRLSVFARRFTIHTMKLVGATKSFIRAPFLRGALVQGLISALLASAALWALYYAARGSFGALFEIFNIVTLIESTGIMFLCGVLICMLSTWFVVGKLVGATKDELYY</sequence>
<keyword evidence="9 10" id="KW-0131">Cell cycle</keyword>
<dbReference type="Pfam" id="PF18075">
    <property type="entry name" value="FtsX_ECD"/>
    <property type="match status" value="1"/>
</dbReference>
<feature type="transmembrane region" description="Helical" evidence="11">
    <location>
        <begin position="252"/>
        <end position="271"/>
    </location>
</feature>
<dbReference type="AlphaFoldDB" id="A0A9D1KI20"/>
<dbReference type="PANTHER" id="PTHR47755:SF1">
    <property type="entry name" value="CELL DIVISION PROTEIN FTSX"/>
    <property type="match status" value="1"/>
</dbReference>
<dbReference type="EMBL" id="DVLC01000059">
    <property type="protein sequence ID" value="HIT46824.1"/>
    <property type="molecule type" value="Genomic_DNA"/>
</dbReference>
<evidence type="ECO:0000256" key="10">
    <source>
        <dbReference type="PIRNR" id="PIRNR003097"/>
    </source>
</evidence>
<accession>A0A9D1KI20</accession>
<dbReference type="InterPro" id="IPR040690">
    <property type="entry name" value="FtsX_ECD"/>
</dbReference>
<dbReference type="PANTHER" id="PTHR47755">
    <property type="entry name" value="CELL DIVISION PROTEIN FTSX"/>
    <property type="match status" value="1"/>
</dbReference>
<evidence type="ECO:0000256" key="7">
    <source>
        <dbReference type="ARBA" id="ARBA00022989"/>
    </source>
</evidence>
<comment type="subcellular location">
    <subcellularLocation>
        <location evidence="1">Cell membrane</location>
        <topology evidence="1">Multi-pass membrane protein</topology>
    </subcellularLocation>
</comment>
<evidence type="ECO:0000256" key="11">
    <source>
        <dbReference type="SAM" id="Phobius"/>
    </source>
</evidence>
<evidence type="ECO:0000259" key="13">
    <source>
        <dbReference type="Pfam" id="PF18075"/>
    </source>
</evidence>
<keyword evidence="8 10" id="KW-0472">Membrane</keyword>
<dbReference type="Pfam" id="PF02687">
    <property type="entry name" value="FtsX"/>
    <property type="match status" value="1"/>
</dbReference>
<protein>
    <recommendedName>
        <fullName evidence="3 10">Cell division protein FtsX</fullName>
    </recommendedName>
</protein>
<evidence type="ECO:0000259" key="12">
    <source>
        <dbReference type="Pfam" id="PF02687"/>
    </source>
</evidence>
<evidence type="ECO:0000256" key="5">
    <source>
        <dbReference type="ARBA" id="ARBA00022618"/>
    </source>
</evidence>
<gene>
    <name evidence="14" type="ORF">IAC35_03080</name>
</gene>
<dbReference type="InterPro" id="IPR003838">
    <property type="entry name" value="ABC3_permease_C"/>
</dbReference>
<evidence type="ECO:0000256" key="2">
    <source>
        <dbReference type="ARBA" id="ARBA00007379"/>
    </source>
</evidence>
<feature type="transmembrane region" description="Helical" evidence="11">
    <location>
        <begin position="210"/>
        <end position="232"/>
    </location>
</feature>
<evidence type="ECO:0000256" key="8">
    <source>
        <dbReference type="ARBA" id="ARBA00023136"/>
    </source>
</evidence>
<dbReference type="GO" id="GO:0005886">
    <property type="term" value="C:plasma membrane"/>
    <property type="evidence" value="ECO:0007669"/>
    <property type="project" value="UniProtKB-SubCell"/>
</dbReference>
<feature type="domain" description="ABC3 transporter permease C-terminal" evidence="12">
    <location>
        <begin position="161"/>
        <end position="274"/>
    </location>
</feature>
<evidence type="ECO:0000256" key="6">
    <source>
        <dbReference type="ARBA" id="ARBA00022692"/>
    </source>
</evidence>
<evidence type="ECO:0000313" key="14">
    <source>
        <dbReference type="EMBL" id="HIT46824.1"/>
    </source>
</evidence>
<reference evidence="14" key="1">
    <citation type="submission" date="2020-10" db="EMBL/GenBank/DDBJ databases">
        <authorList>
            <person name="Gilroy R."/>
        </authorList>
    </citation>
    <scope>NUCLEOTIDE SEQUENCE</scope>
    <source>
        <strain evidence="14">ChiHecec2B26-709</strain>
    </source>
</reference>
<dbReference type="GO" id="GO:0051301">
    <property type="term" value="P:cell division"/>
    <property type="evidence" value="ECO:0007669"/>
    <property type="project" value="UniProtKB-KW"/>
</dbReference>
<evidence type="ECO:0000313" key="15">
    <source>
        <dbReference type="Proteomes" id="UP000886881"/>
    </source>
</evidence>
<feature type="transmembrane region" description="Helical" evidence="11">
    <location>
        <begin position="155"/>
        <end position="178"/>
    </location>
</feature>
<comment type="similarity">
    <text evidence="2 10">Belongs to the ABC-4 integral membrane protein family. FtsX subfamily.</text>
</comment>
<comment type="caution">
    <text evidence="14">The sequence shown here is derived from an EMBL/GenBank/DDBJ whole genome shotgun (WGS) entry which is preliminary data.</text>
</comment>
<feature type="domain" description="FtsX extracellular" evidence="13">
    <location>
        <begin position="45"/>
        <end position="138"/>
    </location>
</feature>
<keyword evidence="6 11" id="KW-0812">Transmembrane</keyword>
<dbReference type="InterPro" id="IPR004513">
    <property type="entry name" value="FtsX"/>
</dbReference>
<dbReference type="Gene3D" id="3.30.70.3040">
    <property type="match status" value="1"/>
</dbReference>
<keyword evidence="5 10" id="KW-0132">Cell division</keyword>
<evidence type="ECO:0000256" key="4">
    <source>
        <dbReference type="ARBA" id="ARBA00022475"/>
    </source>
</evidence>
<dbReference type="PIRSF" id="PIRSF003097">
    <property type="entry name" value="FtsX"/>
    <property type="match status" value="1"/>
</dbReference>
<reference evidence="14" key="2">
    <citation type="journal article" date="2021" name="PeerJ">
        <title>Extensive microbial diversity within the chicken gut microbiome revealed by metagenomics and culture.</title>
        <authorList>
            <person name="Gilroy R."/>
            <person name="Ravi A."/>
            <person name="Getino M."/>
            <person name="Pursley I."/>
            <person name="Horton D.L."/>
            <person name="Alikhan N.F."/>
            <person name="Baker D."/>
            <person name="Gharbi K."/>
            <person name="Hall N."/>
            <person name="Watson M."/>
            <person name="Adriaenssens E.M."/>
            <person name="Foster-Nyarko E."/>
            <person name="Jarju S."/>
            <person name="Secka A."/>
            <person name="Antonio M."/>
            <person name="Oren A."/>
            <person name="Chaudhuri R.R."/>
            <person name="La Ragione R."/>
            <person name="Hildebrand F."/>
            <person name="Pallen M.J."/>
        </authorList>
    </citation>
    <scope>NUCLEOTIDE SEQUENCE</scope>
    <source>
        <strain evidence="14">ChiHecec2B26-709</strain>
    </source>
</reference>
<evidence type="ECO:0000256" key="3">
    <source>
        <dbReference type="ARBA" id="ARBA00021907"/>
    </source>
</evidence>